<keyword evidence="3" id="KW-1185">Reference proteome</keyword>
<dbReference type="InParanoid" id="E1ZXE2"/>
<dbReference type="PANTHER" id="PTHR33053:SF9">
    <property type="entry name" value="AGAP000105-PA"/>
    <property type="match status" value="1"/>
</dbReference>
<gene>
    <name evidence="2" type="ORF">EAG_04697</name>
</gene>
<protein>
    <recommendedName>
        <fullName evidence="4">Transposase domain-containing protein</fullName>
    </recommendedName>
</protein>
<dbReference type="Proteomes" id="UP000000311">
    <property type="component" value="Unassembled WGS sequence"/>
</dbReference>
<name>E1ZXE2_CAMFO</name>
<evidence type="ECO:0000256" key="1">
    <source>
        <dbReference type="SAM" id="Coils"/>
    </source>
</evidence>
<organism evidence="3">
    <name type="scientific">Camponotus floridanus</name>
    <name type="common">Florida carpenter ant</name>
    <dbReference type="NCBI Taxonomy" id="104421"/>
    <lineage>
        <taxon>Eukaryota</taxon>
        <taxon>Metazoa</taxon>
        <taxon>Ecdysozoa</taxon>
        <taxon>Arthropoda</taxon>
        <taxon>Hexapoda</taxon>
        <taxon>Insecta</taxon>
        <taxon>Pterygota</taxon>
        <taxon>Neoptera</taxon>
        <taxon>Endopterygota</taxon>
        <taxon>Hymenoptera</taxon>
        <taxon>Apocrita</taxon>
        <taxon>Aculeata</taxon>
        <taxon>Formicoidea</taxon>
        <taxon>Formicidae</taxon>
        <taxon>Formicinae</taxon>
        <taxon>Camponotus</taxon>
    </lineage>
</organism>
<dbReference type="OrthoDB" id="7549170at2759"/>
<evidence type="ECO:0008006" key="4">
    <source>
        <dbReference type="Google" id="ProtNLM"/>
    </source>
</evidence>
<proteinExistence type="predicted"/>
<accession>E1ZXE2</accession>
<sequence length="703" mass="81501">MNIIKETKFLSKKQTKRNIQNQVQELLNEFNQAKSISYSITDEPSTSHSVIDAHFESNVDQDSELNLDQRYNQQNNEFEDKELTHNNELKNKKLFNETSNITCETFQELYVSEEHDSSECESLSDDFLNKLRKWALTHNITLSALDDLLSLLSPYHYNIPLPLSGRSLLYTPRTTNSIDLQNGKFTYFGIYDQLHLLLEKEPCSKIIDLDFNIDGLPLFKSNSTVVWPILCRSLTLISSNKLFIVGLFTGRGKPEPIDLYLQNLIHELNNILKNGIEISHKLFQIRIRSLICDAPARAFLKCCVGHNSRHGCEKCNIEGEYINHKIIFSYKSGQLKSKETFIEQIHEEHHKGRSPLLDLNVDLVSQFPLDPMHLVYLGIMKKLLILWTLKGKPPFKLSGRIINNLSDKLISLRPYIVREFSRKPRPISDLNRWKANEFRLFLLYIGPISLINILPKQLYNHFLMFHVGITILSNVNHISKYINFAEEVLYNFVKYFEKSYGKEVVTYNVHSLIHLVTDVRNFGNLNTISCFPFENYLGKLKTLVRSSANSHAQLCRRIFELFYCSKTELSITKLEPKQKHFEGPTLRGTTDLILQYKKLKTPTYILTVFSPDNCVSMEGDIIVQIVNILCLKDQFYSLICRRFLKVSEFYDYPCSSKLLNIIKVSHISSNIEEFPFTSVKYKNMLLSGNEKGTYIAFPLLHEL</sequence>
<feature type="coiled-coil region" evidence="1">
    <location>
        <begin position="9"/>
        <end position="36"/>
    </location>
</feature>
<evidence type="ECO:0000313" key="2">
    <source>
        <dbReference type="EMBL" id="EFN74147.1"/>
    </source>
</evidence>
<dbReference type="PANTHER" id="PTHR33053">
    <property type="entry name" value="PROTEIN, PUTATIVE-RELATED"/>
    <property type="match status" value="1"/>
</dbReference>
<dbReference type="OMA" id="EYINHRM"/>
<keyword evidence="1" id="KW-0175">Coiled coil</keyword>
<reference evidence="2 3" key="1">
    <citation type="journal article" date="2010" name="Science">
        <title>Genomic comparison of the ants Camponotus floridanus and Harpegnathos saltator.</title>
        <authorList>
            <person name="Bonasio R."/>
            <person name="Zhang G."/>
            <person name="Ye C."/>
            <person name="Mutti N.S."/>
            <person name="Fang X."/>
            <person name="Qin N."/>
            <person name="Donahue G."/>
            <person name="Yang P."/>
            <person name="Li Q."/>
            <person name="Li C."/>
            <person name="Zhang P."/>
            <person name="Huang Z."/>
            <person name="Berger S.L."/>
            <person name="Reinberg D."/>
            <person name="Wang J."/>
            <person name="Liebig J."/>
        </authorList>
    </citation>
    <scope>NUCLEOTIDE SEQUENCE [LARGE SCALE GENOMIC DNA]</scope>
    <source>
        <strain evidence="3">C129</strain>
    </source>
</reference>
<dbReference type="AlphaFoldDB" id="E1ZXE2"/>
<evidence type="ECO:0000313" key="3">
    <source>
        <dbReference type="Proteomes" id="UP000000311"/>
    </source>
</evidence>
<dbReference type="EMBL" id="GL435033">
    <property type="protein sequence ID" value="EFN74147.1"/>
    <property type="molecule type" value="Genomic_DNA"/>
</dbReference>